<dbReference type="SUPFAM" id="SSF46689">
    <property type="entry name" value="Homeodomain-like"/>
    <property type="match status" value="1"/>
</dbReference>
<dbReference type="Proteomes" id="UP000748108">
    <property type="component" value="Unassembled WGS sequence"/>
</dbReference>
<feature type="domain" description="HTH tetR-type" evidence="4">
    <location>
        <begin position="32"/>
        <end position="92"/>
    </location>
</feature>
<evidence type="ECO:0000256" key="2">
    <source>
        <dbReference type="PROSITE-ProRule" id="PRU00335"/>
    </source>
</evidence>
<feature type="region of interest" description="Disordered" evidence="3">
    <location>
        <begin position="221"/>
        <end position="252"/>
    </location>
</feature>
<dbReference type="InterPro" id="IPR009057">
    <property type="entry name" value="Homeodomain-like_sf"/>
</dbReference>
<evidence type="ECO:0000313" key="5">
    <source>
        <dbReference type="EMBL" id="MBT9282244.1"/>
    </source>
</evidence>
<accession>A0A947CW81</accession>
<protein>
    <submittedName>
        <fullName evidence="5">TetR family transcriptional regulator</fullName>
    </submittedName>
</protein>
<dbReference type="PANTHER" id="PTHR30055">
    <property type="entry name" value="HTH-TYPE TRANSCRIPTIONAL REGULATOR RUTR"/>
    <property type="match status" value="1"/>
</dbReference>
<name>A0A947CW81_HYDSH</name>
<dbReference type="EMBL" id="JAHHQF010000051">
    <property type="protein sequence ID" value="MBT9282244.1"/>
    <property type="molecule type" value="Genomic_DNA"/>
</dbReference>
<dbReference type="GO" id="GO:0003700">
    <property type="term" value="F:DNA-binding transcription factor activity"/>
    <property type="evidence" value="ECO:0007669"/>
    <property type="project" value="TreeGrafter"/>
</dbReference>
<gene>
    <name evidence="5" type="ORF">KM312_06250</name>
</gene>
<keyword evidence="1 2" id="KW-0238">DNA-binding</keyword>
<evidence type="ECO:0000256" key="1">
    <source>
        <dbReference type="ARBA" id="ARBA00023125"/>
    </source>
</evidence>
<dbReference type="PROSITE" id="PS50977">
    <property type="entry name" value="HTH_TETR_2"/>
    <property type="match status" value="1"/>
</dbReference>
<dbReference type="InterPro" id="IPR050109">
    <property type="entry name" value="HTH-type_TetR-like_transc_reg"/>
</dbReference>
<dbReference type="Gene3D" id="1.10.10.60">
    <property type="entry name" value="Homeodomain-like"/>
    <property type="match status" value="1"/>
</dbReference>
<dbReference type="InterPro" id="IPR013570">
    <property type="entry name" value="Tscrpt_reg_YsiA_C"/>
</dbReference>
<dbReference type="PRINTS" id="PR00455">
    <property type="entry name" value="HTHTETR"/>
</dbReference>
<dbReference type="AlphaFoldDB" id="A0A947CW81"/>
<dbReference type="SUPFAM" id="SSF48498">
    <property type="entry name" value="Tetracyclin repressor-like, C-terminal domain"/>
    <property type="match status" value="1"/>
</dbReference>
<feature type="DNA-binding region" description="H-T-H motif" evidence="2">
    <location>
        <begin position="55"/>
        <end position="74"/>
    </location>
</feature>
<dbReference type="GO" id="GO:0000976">
    <property type="term" value="F:transcription cis-regulatory region binding"/>
    <property type="evidence" value="ECO:0007669"/>
    <property type="project" value="TreeGrafter"/>
</dbReference>
<reference evidence="5" key="1">
    <citation type="journal article" date="2021" name="Microbiology">
        <title>Metagenomic Analysis of the Microbial Community in the Underground Coal Fire Area (Kemerovo Region, Russia) Revealed Predominance of Thermophilic Members of the Phyla Deinococcus-thermus, Aquificae, and Firmicutes.</title>
        <authorList>
            <person name="Kadnikov V."/>
            <person name="Mardanov A.V."/>
            <person name="Beletsky A.V."/>
            <person name="Karnachuk O.V."/>
            <person name="Ravin N.V."/>
        </authorList>
    </citation>
    <scope>NUCLEOTIDE SEQUENCE</scope>
    <source>
        <strain evidence="5">RBS10-49</strain>
    </source>
</reference>
<dbReference type="InterPro" id="IPR001647">
    <property type="entry name" value="HTH_TetR"/>
</dbReference>
<evidence type="ECO:0000256" key="3">
    <source>
        <dbReference type="SAM" id="MobiDB-lite"/>
    </source>
</evidence>
<dbReference type="Pfam" id="PF00440">
    <property type="entry name" value="TetR_N"/>
    <property type="match status" value="1"/>
</dbReference>
<proteinExistence type="predicted"/>
<organism evidence="5 6">
    <name type="scientific">Hydrogenibacillus schlegelii</name>
    <name type="common">Bacillus schlegelii</name>
    <dbReference type="NCBI Taxonomy" id="1484"/>
    <lineage>
        <taxon>Bacteria</taxon>
        <taxon>Bacillati</taxon>
        <taxon>Bacillota</taxon>
        <taxon>Bacilli</taxon>
        <taxon>Bacillales</taxon>
        <taxon>Bacillales Family X. Incertae Sedis</taxon>
        <taxon>Hydrogenibacillus</taxon>
    </lineage>
</organism>
<sequence length="252" mass="28740">MLIHPRAPLASRRENPFALRRDAVARRSGEKGEKYEAILNAAIKVFAEAGYHGAQVSRIAREAGVADGTIYLYFSGKSDLLVSVFRSYLSRHVERLRTALAEEPDVPAKLRRLVWEHFRPLSEHYELAVVTQVELRQADPALRGRINEILRSYLDVIDGLIEEGKGAGIFRRDIETHLMRKMIFGTLDETVTSWVMARRRRELMRLADPVFRLLYTGLKAPEAEPGGAERDERSGAERRSQDEDHRPHEADV</sequence>
<evidence type="ECO:0000313" key="6">
    <source>
        <dbReference type="Proteomes" id="UP000748108"/>
    </source>
</evidence>
<evidence type="ECO:0000259" key="4">
    <source>
        <dbReference type="PROSITE" id="PS50977"/>
    </source>
</evidence>
<feature type="compositionally biased region" description="Basic and acidic residues" evidence="3">
    <location>
        <begin position="227"/>
        <end position="252"/>
    </location>
</feature>
<dbReference type="Gene3D" id="1.10.357.10">
    <property type="entry name" value="Tetracycline Repressor, domain 2"/>
    <property type="match status" value="1"/>
</dbReference>
<dbReference type="Pfam" id="PF08359">
    <property type="entry name" value="TetR_C_4"/>
    <property type="match status" value="1"/>
</dbReference>
<dbReference type="PANTHER" id="PTHR30055:SF195">
    <property type="entry name" value="FATTY ACID METABOLISM REGULATOR PROTEIN"/>
    <property type="match status" value="1"/>
</dbReference>
<comment type="caution">
    <text evidence="5">The sequence shown here is derived from an EMBL/GenBank/DDBJ whole genome shotgun (WGS) entry which is preliminary data.</text>
</comment>
<dbReference type="InterPro" id="IPR036271">
    <property type="entry name" value="Tet_transcr_reg_TetR-rel_C_sf"/>
</dbReference>